<protein>
    <submittedName>
        <fullName evidence="2">Uncharacterized protein</fullName>
    </submittedName>
</protein>
<proteinExistence type="predicted"/>
<evidence type="ECO:0000256" key="1">
    <source>
        <dbReference type="SAM" id="MobiDB-lite"/>
    </source>
</evidence>
<accession>A0A834TKZ8</accession>
<dbReference type="Proteomes" id="UP000634136">
    <property type="component" value="Unassembled WGS sequence"/>
</dbReference>
<keyword evidence="3" id="KW-1185">Reference proteome</keyword>
<evidence type="ECO:0000313" key="2">
    <source>
        <dbReference type="EMBL" id="KAF7824153.1"/>
    </source>
</evidence>
<dbReference type="AlphaFoldDB" id="A0A834TKZ8"/>
<reference evidence="2" key="1">
    <citation type="submission" date="2020-09" db="EMBL/GenBank/DDBJ databases">
        <title>Genome-Enabled Discovery of Anthraquinone Biosynthesis in Senna tora.</title>
        <authorList>
            <person name="Kang S.-H."/>
            <person name="Pandey R.P."/>
            <person name="Lee C.-M."/>
            <person name="Sim J.-S."/>
            <person name="Jeong J.-T."/>
            <person name="Choi B.-S."/>
            <person name="Jung M."/>
            <person name="Ginzburg D."/>
            <person name="Zhao K."/>
            <person name="Won S.Y."/>
            <person name="Oh T.-J."/>
            <person name="Yu Y."/>
            <person name="Kim N.-H."/>
            <person name="Lee O.R."/>
            <person name="Lee T.-H."/>
            <person name="Bashyal P."/>
            <person name="Kim T.-S."/>
            <person name="Lee W.-H."/>
            <person name="Kawkins C."/>
            <person name="Kim C.-K."/>
            <person name="Kim J.S."/>
            <person name="Ahn B.O."/>
            <person name="Rhee S.Y."/>
            <person name="Sohng J.K."/>
        </authorList>
    </citation>
    <scope>NUCLEOTIDE SEQUENCE</scope>
    <source>
        <tissue evidence="2">Leaf</tissue>
    </source>
</reference>
<feature type="compositionally biased region" description="Basic and acidic residues" evidence="1">
    <location>
        <begin position="84"/>
        <end position="99"/>
    </location>
</feature>
<gene>
    <name evidence="2" type="ORF">G2W53_022297</name>
</gene>
<feature type="region of interest" description="Disordered" evidence="1">
    <location>
        <begin position="77"/>
        <end position="99"/>
    </location>
</feature>
<organism evidence="2 3">
    <name type="scientific">Senna tora</name>
    <dbReference type="NCBI Taxonomy" id="362788"/>
    <lineage>
        <taxon>Eukaryota</taxon>
        <taxon>Viridiplantae</taxon>
        <taxon>Streptophyta</taxon>
        <taxon>Embryophyta</taxon>
        <taxon>Tracheophyta</taxon>
        <taxon>Spermatophyta</taxon>
        <taxon>Magnoliopsida</taxon>
        <taxon>eudicotyledons</taxon>
        <taxon>Gunneridae</taxon>
        <taxon>Pentapetalae</taxon>
        <taxon>rosids</taxon>
        <taxon>fabids</taxon>
        <taxon>Fabales</taxon>
        <taxon>Fabaceae</taxon>
        <taxon>Caesalpinioideae</taxon>
        <taxon>Cassia clade</taxon>
        <taxon>Senna</taxon>
    </lineage>
</organism>
<sequence length="217" mass="24032">MIIRLEKSQAQRSLNNGFDSIDCGNSDFGSCYEDNAHTQIEYHDIGDATCVCVFCGAKLWKSAQLLKEKEKGGTKLVNLEEDEASSHTEKETLVSEETVPREKFEPLSLSVETISQKTGTKAAASPPASPTVAELLKEPKNEQCVFRMLQETLRSSTFNLDSLERTNTVLKQILDSIQTTNALLTSIQSLLQKQTSKPSVPETILPLRITPQIEDVD</sequence>
<dbReference type="EMBL" id="JAAIUW010000007">
    <property type="protein sequence ID" value="KAF7824153.1"/>
    <property type="molecule type" value="Genomic_DNA"/>
</dbReference>
<comment type="caution">
    <text evidence="2">The sequence shown here is derived from an EMBL/GenBank/DDBJ whole genome shotgun (WGS) entry which is preliminary data.</text>
</comment>
<name>A0A834TKZ8_9FABA</name>
<evidence type="ECO:0000313" key="3">
    <source>
        <dbReference type="Proteomes" id="UP000634136"/>
    </source>
</evidence>